<dbReference type="PROSITE" id="PS51755">
    <property type="entry name" value="OMPR_PHOB"/>
    <property type="match status" value="1"/>
</dbReference>
<sequence length="232" mass="24585">MEAAQRGAARTPPLRGPSPSPQGGLVIIIAGTHEERLKLARVLPAGATALLAADIQQAGRVVAQLPQAADDPARASATQSPTQSPSPAQSPSPGLPRVHAQSQAPALLQLQHLRQRQNRPQHPQSQPQLRLRADRLSLSFGAREVPLTKLELDLLAHLLPRVGQTATFEQLSHVAWHTDYLGNGAHMHAAVGRLRAKLAELGAPVTLQAVRGLGFRLVSHSGEGSLREAVGS</sequence>
<dbReference type="RefSeq" id="WP_252621438.1">
    <property type="nucleotide sequence ID" value="NZ_CP099490.1"/>
</dbReference>
<evidence type="ECO:0000256" key="2">
    <source>
        <dbReference type="PROSITE-ProRule" id="PRU01091"/>
    </source>
</evidence>
<keyword evidence="6" id="KW-1185">Reference proteome</keyword>
<organism evidence="5 6">
    <name type="scientific">Ornithinimicrobium cryptoxanthini</name>
    <dbReference type="NCBI Taxonomy" id="2934161"/>
    <lineage>
        <taxon>Bacteria</taxon>
        <taxon>Bacillati</taxon>
        <taxon>Actinomycetota</taxon>
        <taxon>Actinomycetes</taxon>
        <taxon>Micrococcales</taxon>
        <taxon>Ornithinimicrobiaceae</taxon>
        <taxon>Ornithinimicrobium</taxon>
    </lineage>
</organism>
<keyword evidence="1 2" id="KW-0238">DNA-binding</keyword>
<dbReference type="InterPro" id="IPR001867">
    <property type="entry name" value="OmpR/PhoB-type_DNA-bd"/>
</dbReference>
<gene>
    <name evidence="5" type="ORF">NF557_02030</name>
</gene>
<evidence type="ECO:0000259" key="4">
    <source>
        <dbReference type="PROSITE" id="PS51755"/>
    </source>
</evidence>
<dbReference type="EMBL" id="CP099490">
    <property type="protein sequence ID" value="USQ76734.1"/>
    <property type="molecule type" value="Genomic_DNA"/>
</dbReference>
<name>A0ABY4YIX8_9MICO</name>
<dbReference type="InterPro" id="IPR036388">
    <property type="entry name" value="WH-like_DNA-bd_sf"/>
</dbReference>
<dbReference type="Gene3D" id="1.10.10.10">
    <property type="entry name" value="Winged helix-like DNA-binding domain superfamily/Winged helix DNA-binding domain"/>
    <property type="match status" value="1"/>
</dbReference>
<feature type="region of interest" description="Disordered" evidence="3">
    <location>
        <begin position="66"/>
        <end position="101"/>
    </location>
</feature>
<reference evidence="5" key="1">
    <citation type="submission" date="2022-06" db="EMBL/GenBank/DDBJ databases">
        <title>Ornithinimicrobium JY.X270.</title>
        <authorList>
            <person name="Huang Y."/>
        </authorList>
    </citation>
    <scope>NUCLEOTIDE SEQUENCE</scope>
    <source>
        <strain evidence="5">JY.X270</strain>
    </source>
</reference>
<evidence type="ECO:0000256" key="3">
    <source>
        <dbReference type="SAM" id="MobiDB-lite"/>
    </source>
</evidence>
<evidence type="ECO:0000313" key="6">
    <source>
        <dbReference type="Proteomes" id="UP001056535"/>
    </source>
</evidence>
<dbReference type="Pfam" id="PF00486">
    <property type="entry name" value="Trans_reg_C"/>
    <property type="match status" value="1"/>
</dbReference>
<dbReference type="InterPro" id="IPR016032">
    <property type="entry name" value="Sig_transdc_resp-reg_C-effctor"/>
</dbReference>
<feature type="DNA-binding region" description="OmpR/PhoB-type" evidence="2">
    <location>
        <begin position="120"/>
        <end position="219"/>
    </location>
</feature>
<feature type="region of interest" description="Disordered" evidence="3">
    <location>
        <begin position="1"/>
        <end position="22"/>
    </location>
</feature>
<evidence type="ECO:0000256" key="1">
    <source>
        <dbReference type="ARBA" id="ARBA00023125"/>
    </source>
</evidence>
<proteinExistence type="predicted"/>
<feature type="compositionally biased region" description="Low complexity" evidence="3">
    <location>
        <begin position="75"/>
        <end position="87"/>
    </location>
</feature>
<protein>
    <submittedName>
        <fullName evidence="5">Helix-turn-helix domain-containing protein</fullName>
    </submittedName>
</protein>
<accession>A0ABY4YIX8</accession>
<dbReference type="SUPFAM" id="SSF46894">
    <property type="entry name" value="C-terminal effector domain of the bipartite response regulators"/>
    <property type="match status" value="1"/>
</dbReference>
<feature type="domain" description="OmpR/PhoB-type" evidence="4">
    <location>
        <begin position="120"/>
        <end position="219"/>
    </location>
</feature>
<evidence type="ECO:0000313" key="5">
    <source>
        <dbReference type="EMBL" id="USQ76734.1"/>
    </source>
</evidence>
<dbReference type="Proteomes" id="UP001056535">
    <property type="component" value="Chromosome"/>
</dbReference>
<dbReference type="SMART" id="SM00862">
    <property type="entry name" value="Trans_reg_C"/>
    <property type="match status" value="1"/>
</dbReference>